<reference evidence="2" key="1">
    <citation type="submission" date="2020-03" db="EMBL/GenBank/DDBJ databases">
        <title>Genome of Pelagibius litoralis DSM 21314T.</title>
        <authorList>
            <person name="Wang G."/>
        </authorList>
    </citation>
    <scope>NUCLEOTIDE SEQUENCE</scope>
    <source>
        <strain evidence="2">DSM 21314</strain>
    </source>
</reference>
<organism evidence="2 3">
    <name type="scientific">Pelagibius litoralis</name>
    <dbReference type="NCBI Taxonomy" id="374515"/>
    <lineage>
        <taxon>Bacteria</taxon>
        <taxon>Pseudomonadati</taxon>
        <taxon>Pseudomonadota</taxon>
        <taxon>Alphaproteobacteria</taxon>
        <taxon>Rhodospirillales</taxon>
        <taxon>Rhodovibrionaceae</taxon>
        <taxon>Pelagibius</taxon>
    </lineage>
</organism>
<name>A0A967EVE7_9PROT</name>
<dbReference type="RefSeq" id="WP_167221581.1">
    <property type="nucleotide sequence ID" value="NZ_JAAQPH010000002.1"/>
</dbReference>
<protein>
    <submittedName>
        <fullName evidence="2">Uncharacterized protein</fullName>
    </submittedName>
</protein>
<feature type="chain" id="PRO_5037125285" evidence="1">
    <location>
        <begin position="29"/>
        <end position="150"/>
    </location>
</feature>
<keyword evidence="3" id="KW-1185">Reference proteome</keyword>
<keyword evidence="1" id="KW-0732">Signal</keyword>
<evidence type="ECO:0000256" key="1">
    <source>
        <dbReference type="SAM" id="SignalP"/>
    </source>
</evidence>
<dbReference type="AlphaFoldDB" id="A0A967EVE7"/>
<dbReference type="Proteomes" id="UP000761264">
    <property type="component" value="Unassembled WGS sequence"/>
</dbReference>
<evidence type="ECO:0000313" key="3">
    <source>
        <dbReference type="Proteomes" id="UP000761264"/>
    </source>
</evidence>
<gene>
    <name evidence="2" type="ORF">HBA54_04000</name>
</gene>
<comment type="caution">
    <text evidence="2">The sequence shown here is derived from an EMBL/GenBank/DDBJ whole genome shotgun (WGS) entry which is preliminary data.</text>
</comment>
<feature type="signal peptide" evidence="1">
    <location>
        <begin position="1"/>
        <end position="28"/>
    </location>
</feature>
<sequence>MIKHLILKGLFAFTVTWLVITNAGPAGAGDLFVTQPGHYSQHNAGGSANKAGFARKTKQVRAGSRILVRDEGRLLEQWILNSDLSKACRKRQFRQKRQNFFIGVVDGRTYGAAVGGHGSLVDRAKVAENQVIYLFRGQGTTDCRVYHRTK</sequence>
<evidence type="ECO:0000313" key="2">
    <source>
        <dbReference type="EMBL" id="NIA67744.1"/>
    </source>
</evidence>
<dbReference type="EMBL" id="JAAQPH010000002">
    <property type="protein sequence ID" value="NIA67744.1"/>
    <property type="molecule type" value="Genomic_DNA"/>
</dbReference>
<accession>A0A967EVE7</accession>
<proteinExistence type="predicted"/>